<dbReference type="Proteomes" id="UP000708208">
    <property type="component" value="Unassembled WGS sequence"/>
</dbReference>
<protein>
    <submittedName>
        <fullName evidence="2">Uncharacterized protein</fullName>
    </submittedName>
</protein>
<keyword evidence="3" id="KW-1185">Reference proteome</keyword>
<sequence length="133" mass="14668">VNETSDIETEDAEAPDTVTAGASLCNQDTDDYKITVKDENASPILPCTEDSELLFLNSPRIIPTTKSVTETQDEVKNLTRQLSHENVPSEEGQRQDSDYEPSIASLQNDLSESDEVKFEDNSKTSSEVQEGVK</sequence>
<reference evidence="2" key="1">
    <citation type="submission" date="2021-06" db="EMBL/GenBank/DDBJ databases">
        <authorList>
            <person name="Hodson N. C."/>
            <person name="Mongue J. A."/>
            <person name="Jaron S. K."/>
        </authorList>
    </citation>
    <scope>NUCLEOTIDE SEQUENCE</scope>
</reference>
<feature type="non-terminal residue" evidence="2">
    <location>
        <position position="1"/>
    </location>
</feature>
<dbReference type="AlphaFoldDB" id="A0A8J2LG31"/>
<comment type="caution">
    <text evidence="2">The sequence shown here is derived from an EMBL/GenBank/DDBJ whole genome shotgun (WGS) entry which is preliminary data.</text>
</comment>
<name>A0A8J2LG31_9HEXA</name>
<evidence type="ECO:0000313" key="3">
    <source>
        <dbReference type="Proteomes" id="UP000708208"/>
    </source>
</evidence>
<organism evidence="2 3">
    <name type="scientific">Allacma fusca</name>
    <dbReference type="NCBI Taxonomy" id="39272"/>
    <lineage>
        <taxon>Eukaryota</taxon>
        <taxon>Metazoa</taxon>
        <taxon>Ecdysozoa</taxon>
        <taxon>Arthropoda</taxon>
        <taxon>Hexapoda</taxon>
        <taxon>Collembola</taxon>
        <taxon>Symphypleona</taxon>
        <taxon>Sminthuridae</taxon>
        <taxon>Allacma</taxon>
    </lineage>
</organism>
<evidence type="ECO:0000256" key="1">
    <source>
        <dbReference type="SAM" id="MobiDB-lite"/>
    </source>
</evidence>
<accession>A0A8J2LG31</accession>
<feature type="compositionally biased region" description="Acidic residues" evidence="1">
    <location>
        <begin position="1"/>
        <end position="14"/>
    </location>
</feature>
<evidence type="ECO:0000313" key="2">
    <source>
        <dbReference type="EMBL" id="CAG7832359.1"/>
    </source>
</evidence>
<feature type="region of interest" description="Disordered" evidence="1">
    <location>
        <begin position="79"/>
        <end position="133"/>
    </location>
</feature>
<feature type="region of interest" description="Disordered" evidence="1">
    <location>
        <begin position="1"/>
        <end position="24"/>
    </location>
</feature>
<gene>
    <name evidence="2" type="ORF">AFUS01_LOCUS42045</name>
</gene>
<feature type="non-terminal residue" evidence="2">
    <location>
        <position position="133"/>
    </location>
</feature>
<dbReference type="EMBL" id="CAJVCH010564608">
    <property type="protein sequence ID" value="CAG7832359.1"/>
    <property type="molecule type" value="Genomic_DNA"/>
</dbReference>
<feature type="compositionally biased region" description="Polar residues" evidence="1">
    <location>
        <begin position="123"/>
        <end position="133"/>
    </location>
</feature>
<proteinExistence type="predicted"/>